<sequence>MSRRPRKPSGSEPTDAIEAIGTVRRSQLVSTFGIGAIIDLEKGSFMPMGLEDWERINSLPSLRIGEERLQSMLGVSHFRLGPVKEQLAGTTQIRARSAAPAVRFPEWHECPKCHLIGRESAPFELADDGARLRCTAHGGIVYTNPIRFVVACRRGHLSDFPWEWWAHRGREEGICQRPLLRLGSHGESASLADLFVACESCSTPQRRTQQSLGTAFGADALKDWSCDGFRPWLYDRQADCQEQVRTLQRGASNVHFGVVGSALSIPPASEALAQIVEQSRMYLDGVPEAALPSVLTGVSQTYGVPVDQLLAAYNRLRSLDGQGPPLTERLAREQEYDALSQDRDDPIVGGVVPQFQNEALDPPTALCHWFDLIGATSRLREVRALAGFSRIEPHPVSPERVRQAIADGKVSPLSKSERTWLPGAEIRGEGIFLRFRTETVDAWIKDNPSLAARVAILEARSKQIAEERGYERDHVITPRLLLVHAFSHAFIRQISVECGYSASALRERLYVSDAGRTMNGVLIYTGSPDSEGSLGGLVRLADPELLEPIVLRTLANAGWCGSDPVCLETDPRQSGDRIGGAACHCCLLLPETACERFNRELDRAMLVGDAEETFAGFFGDLAAEAEWQS</sequence>
<evidence type="ECO:0000259" key="1">
    <source>
        <dbReference type="Pfam" id="PF09369"/>
    </source>
</evidence>
<comment type="caution">
    <text evidence="2">The sequence shown here is derived from an EMBL/GenBank/DDBJ whole genome shotgun (WGS) entry which is preliminary data.</text>
</comment>
<evidence type="ECO:0000313" key="2">
    <source>
        <dbReference type="EMBL" id="MTH35989.1"/>
    </source>
</evidence>
<organism evidence="2 3">
    <name type="scientific">Paracoccus limosus</name>
    <dbReference type="NCBI Taxonomy" id="913252"/>
    <lineage>
        <taxon>Bacteria</taxon>
        <taxon>Pseudomonadati</taxon>
        <taxon>Pseudomonadota</taxon>
        <taxon>Alphaproteobacteria</taxon>
        <taxon>Rhodobacterales</taxon>
        <taxon>Paracoccaceae</taxon>
        <taxon>Paracoccus</taxon>
    </lineage>
</organism>
<evidence type="ECO:0000313" key="3">
    <source>
        <dbReference type="Proteomes" id="UP000442533"/>
    </source>
</evidence>
<dbReference type="EMBL" id="WMIF01000026">
    <property type="protein sequence ID" value="MTH35989.1"/>
    <property type="molecule type" value="Genomic_DNA"/>
</dbReference>
<dbReference type="Pfam" id="PF09369">
    <property type="entry name" value="MZB"/>
    <property type="match status" value="1"/>
</dbReference>
<accession>A0A844H4S1</accession>
<reference evidence="2 3" key="1">
    <citation type="submission" date="2019-11" db="EMBL/GenBank/DDBJ databases">
        <authorList>
            <person name="Dong K."/>
        </authorList>
    </citation>
    <scope>NUCLEOTIDE SEQUENCE [LARGE SCALE GENOMIC DNA]</scope>
    <source>
        <strain evidence="2 3">JCM 17370</strain>
    </source>
</reference>
<feature type="domain" description="MrfA-like Zn-binding" evidence="1">
    <location>
        <begin position="486"/>
        <end position="587"/>
    </location>
</feature>
<dbReference type="InterPro" id="IPR047721">
    <property type="entry name" value="DrmB"/>
</dbReference>
<proteinExistence type="predicted"/>
<dbReference type="RefSeq" id="WP_211371333.1">
    <property type="nucleotide sequence ID" value="NZ_WMIF01000026.1"/>
</dbReference>
<protein>
    <submittedName>
        <fullName evidence="2">DUF1998 domain-containing protein</fullName>
    </submittedName>
</protein>
<dbReference type="InterPro" id="IPR018973">
    <property type="entry name" value="MZB"/>
</dbReference>
<keyword evidence="3" id="KW-1185">Reference proteome</keyword>
<dbReference type="Proteomes" id="UP000442533">
    <property type="component" value="Unassembled WGS sequence"/>
</dbReference>
<gene>
    <name evidence="2" type="ORF">GL279_15390</name>
</gene>
<dbReference type="NCBIfam" id="NF038324">
    <property type="entry name" value="DrmB_fam"/>
    <property type="match status" value="1"/>
</dbReference>
<dbReference type="AlphaFoldDB" id="A0A844H4S1"/>
<name>A0A844H4S1_9RHOB</name>